<name>A0A136IN99_9PEZI</name>
<reference evidence="4" key="1">
    <citation type="submission" date="2016-02" db="EMBL/GenBank/DDBJ databases">
        <title>Draft genome sequence of Microdochium bolleyi, a fungal endophyte of beachgrass.</title>
        <authorList>
            <consortium name="DOE Joint Genome Institute"/>
            <person name="David A.S."/>
            <person name="May G."/>
            <person name="Haridas S."/>
            <person name="Lim J."/>
            <person name="Wang M."/>
            <person name="Labutti K."/>
            <person name="Lipzen A."/>
            <person name="Barry K."/>
            <person name="Grigoriev I.V."/>
        </authorList>
    </citation>
    <scope>NUCLEOTIDE SEQUENCE [LARGE SCALE GENOMIC DNA]</scope>
    <source>
        <strain evidence="4">J235TASD1</strain>
    </source>
</reference>
<evidence type="ECO:0000256" key="2">
    <source>
        <dbReference type="ARBA" id="ARBA00035112"/>
    </source>
</evidence>
<evidence type="ECO:0000313" key="4">
    <source>
        <dbReference type="Proteomes" id="UP000070501"/>
    </source>
</evidence>
<accession>A0A136IN99</accession>
<comment type="similarity">
    <text evidence="2">Belongs to the ustYa family.</text>
</comment>
<dbReference type="AlphaFoldDB" id="A0A136IN99"/>
<evidence type="ECO:0000313" key="3">
    <source>
        <dbReference type="EMBL" id="KXJ86420.1"/>
    </source>
</evidence>
<dbReference type="EMBL" id="KQ964268">
    <property type="protein sequence ID" value="KXJ86420.1"/>
    <property type="molecule type" value="Genomic_DNA"/>
</dbReference>
<dbReference type="GO" id="GO:0043386">
    <property type="term" value="P:mycotoxin biosynthetic process"/>
    <property type="evidence" value="ECO:0007669"/>
    <property type="project" value="InterPro"/>
</dbReference>
<dbReference type="Pfam" id="PF11807">
    <property type="entry name" value="UstYa"/>
    <property type="match status" value="1"/>
</dbReference>
<keyword evidence="4" id="KW-1185">Reference proteome</keyword>
<comment type="pathway">
    <text evidence="1">Mycotoxin biosynthesis.</text>
</comment>
<gene>
    <name evidence="3" type="ORF">Micbo1qcDRAFT_140322</name>
</gene>
<dbReference type="Proteomes" id="UP000070501">
    <property type="component" value="Unassembled WGS sequence"/>
</dbReference>
<dbReference type="InParanoid" id="A0A136IN99"/>
<evidence type="ECO:0000256" key="1">
    <source>
        <dbReference type="ARBA" id="ARBA00004685"/>
    </source>
</evidence>
<sequence>MSRLGFFQSGYHTDFVTSRNRIQASRHRFYGSPAFHADGGIYLPNPDPVRYVGDPTIYPEIDRNWDNLTWGRYVLITEEEAKSTWGDNIADYFDHQRGGYVAGFDVFHTLHCLNNIRKALDPLHYPAGHAHNHSAAARGNPANDALHQDHCLEQLRQYIMCSGDMTPLPTKFYPGLGRNYVDSDVEHTCRDFNALHDWVMNRYEGPGAVQPVP</sequence>
<organism evidence="3 4">
    <name type="scientific">Microdochium bolleyi</name>
    <dbReference type="NCBI Taxonomy" id="196109"/>
    <lineage>
        <taxon>Eukaryota</taxon>
        <taxon>Fungi</taxon>
        <taxon>Dikarya</taxon>
        <taxon>Ascomycota</taxon>
        <taxon>Pezizomycotina</taxon>
        <taxon>Sordariomycetes</taxon>
        <taxon>Xylariomycetidae</taxon>
        <taxon>Xylariales</taxon>
        <taxon>Microdochiaceae</taxon>
        <taxon>Microdochium</taxon>
    </lineage>
</organism>
<dbReference type="OrthoDB" id="3687641at2759"/>
<dbReference type="STRING" id="196109.A0A136IN99"/>
<protein>
    <recommendedName>
        <fullName evidence="5">Tat pathway signal sequence</fullName>
    </recommendedName>
</protein>
<proteinExistence type="inferred from homology"/>
<dbReference type="PANTHER" id="PTHR33365:SF4">
    <property type="entry name" value="CYCLOCHLOROTINE BIOSYNTHESIS PROTEIN O"/>
    <property type="match status" value="1"/>
</dbReference>
<dbReference type="PANTHER" id="PTHR33365">
    <property type="entry name" value="YALI0B05434P"/>
    <property type="match status" value="1"/>
</dbReference>
<evidence type="ECO:0008006" key="5">
    <source>
        <dbReference type="Google" id="ProtNLM"/>
    </source>
</evidence>
<dbReference type="InterPro" id="IPR021765">
    <property type="entry name" value="UstYa-like"/>
</dbReference>